<sequence length="286" mass="31763">MLLEGIETLLVLAEAKTMSKTGSLLYISQSAVSKRINHLEKRLGKKLIEPHGKYVRLTNEALVLINNIGPTFNELRGQIYEQSLMDENTVSIKIDCSETLISGYFSRLLSSEIQSDPQIIISTNHTPRIIEHVKSGQATMGLCAGFLPAHTGLLTFHLFDEQFYVLSSKPLNTLPEYLITTDLSNSANSYQSTILEKLNVKPLMQLDSYTAAAHLALQGAAPALIPLSIIHTLSIDKSKVHSFSELNPLIRPVNVCVRQNSYNLSRVKSLVKKLCSVPYNSDLFNH</sequence>
<keyword evidence="2" id="KW-0805">Transcription regulation</keyword>
<keyword evidence="4" id="KW-0804">Transcription</keyword>
<keyword evidence="3" id="KW-0238">DNA-binding</keyword>
<reference evidence="6 7" key="1">
    <citation type="submission" date="2015-07" db="EMBL/GenBank/DDBJ databases">
        <title>ATOL: Assembling a taxonomically balanced genome-scale reconstruction of the evolutionary history of the Enterobacteriaceae.</title>
        <authorList>
            <person name="Plunkett G.III."/>
            <person name="Neeno-Eckwall E.C."/>
            <person name="Glasner J.D."/>
            <person name="Perna N.T."/>
        </authorList>
    </citation>
    <scope>NUCLEOTIDE SEQUENCE [LARGE SCALE GENOMIC DNA]</scope>
    <source>
        <strain evidence="6 7">ATCC 35017</strain>
    </source>
</reference>
<dbReference type="PANTHER" id="PTHR30126">
    <property type="entry name" value="HTH-TYPE TRANSCRIPTIONAL REGULATOR"/>
    <property type="match status" value="1"/>
</dbReference>
<dbReference type="Proteomes" id="UP000053226">
    <property type="component" value="Unassembled WGS sequence"/>
</dbReference>
<evidence type="ECO:0000256" key="2">
    <source>
        <dbReference type="ARBA" id="ARBA00023015"/>
    </source>
</evidence>
<comment type="caution">
    <text evidence="6">The sequence shown here is derived from an EMBL/GenBank/DDBJ whole genome shotgun (WGS) entry which is preliminary data.</text>
</comment>
<evidence type="ECO:0000256" key="4">
    <source>
        <dbReference type="ARBA" id="ARBA00023163"/>
    </source>
</evidence>
<proteinExistence type="inferred from homology"/>
<dbReference type="GO" id="GO:0000976">
    <property type="term" value="F:transcription cis-regulatory region binding"/>
    <property type="evidence" value="ECO:0007669"/>
    <property type="project" value="TreeGrafter"/>
</dbReference>
<feature type="domain" description="HTH lysR-type" evidence="5">
    <location>
        <begin position="1"/>
        <end position="58"/>
    </location>
</feature>
<dbReference type="Gene3D" id="1.10.10.10">
    <property type="entry name" value="Winged helix-like DNA-binding domain superfamily/Winged helix DNA-binding domain"/>
    <property type="match status" value="1"/>
</dbReference>
<organism evidence="6 7">
    <name type="scientific">Moellerella wisconsensis ATCC 35017</name>
    <dbReference type="NCBI Taxonomy" id="1354267"/>
    <lineage>
        <taxon>Bacteria</taxon>
        <taxon>Pseudomonadati</taxon>
        <taxon>Pseudomonadota</taxon>
        <taxon>Gammaproteobacteria</taxon>
        <taxon>Enterobacterales</taxon>
        <taxon>Morganellaceae</taxon>
        <taxon>Moellerella</taxon>
    </lineage>
</organism>
<keyword evidence="7" id="KW-1185">Reference proteome</keyword>
<dbReference type="OrthoDB" id="6971749at2"/>
<dbReference type="InterPro" id="IPR036388">
    <property type="entry name" value="WH-like_DNA-bd_sf"/>
</dbReference>
<evidence type="ECO:0000313" key="6">
    <source>
        <dbReference type="EMBL" id="KPD01776.1"/>
    </source>
</evidence>
<evidence type="ECO:0000259" key="5">
    <source>
        <dbReference type="PROSITE" id="PS50931"/>
    </source>
</evidence>
<dbReference type="InterPro" id="IPR005119">
    <property type="entry name" value="LysR_subst-bd"/>
</dbReference>
<gene>
    <name evidence="6" type="ORF">M992_2843</name>
</gene>
<accession>A0A0N0Z9N5</accession>
<dbReference type="EMBL" id="LGAA01000029">
    <property type="protein sequence ID" value="KPD01776.1"/>
    <property type="molecule type" value="Genomic_DNA"/>
</dbReference>
<dbReference type="AlphaFoldDB" id="A0A0N0Z9N5"/>
<evidence type="ECO:0000313" key="7">
    <source>
        <dbReference type="Proteomes" id="UP000053226"/>
    </source>
</evidence>
<dbReference type="Pfam" id="PF00126">
    <property type="entry name" value="HTH_1"/>
    <property type="match status" value="1"/>
</dbReference>
<evidence type="ECO:0000256" key="3">
    <source>
        <dbReference type="ARBA" id="ARBA00023125"/>
    </source>
</evidence>
<dbReference type="Gene3D" id="3.40.190.290">
    <property type="match status" value="1"/>
</dbReference>
<dbReference type="PROSITE" id="PS50931">
    <property type="entry name" value="HTH_LYSR"/>
    <property type="match status" value="1"/>
</dbReference>
<dbReference type="RefSeq" id="WP_053909176.1">
    <property type="nucleotide sequence ID" value="NZ_CAWMUS010000029.1"/>
</dbReference>
<dbReference type="InterPro" id="IPR000847">
    <property type="entry name" value="LysR_HTH_N"/>
</dbReference>
<dbReference type="Pfam" id="PF03466">
    <property type="entry name" value="LysR_substrate"/>
    <property type="match status" value="1"/>
</dbReference>
<comment type="similarity">
    <text evidence="1">Belongs to the LysR transcriptional regulatory family.</text>
</comment>
<dbReference type="PANTHER" id="PTHR30126:SF94">
    <property type="entry name" value="LYSR FAMILY TRANSCRIPTIONAL REGULATOR"/>
    <property type="match status" value="1"/>
</dbReference>
<dbReference type="GO" id="GO:0003700">
    <property type="term" value="F:DNA-binding transcription factor activity"/>
    <property type="evidence" value="ECO:0007669"/>
    <property type="project" value="InterPro"/>
</dbReference>
<name>A0A0N0Z9N5_9GAMM</name>
<dbReference type="InterPro" id="IPR036390">
    <property type="entry name" value="WH_DNA-bd_sf"/>
</dbReference>
<protein>
    <submittedName>
        <fullName evidence="6">LysR family transcriptional regulator</fullName>
    </submittedName>
</protein>
<dbReference type="SUPFAM" id="SSF46785">
    <property type="entry name" value="Winged helix' DNA-binding domain"/>
    <property type="match status" value="1"/>
</dbReference>
<dbReference type="SUPFAM" id="SSF53850">
    <property type="entry name" value="Periplasmic binding protein-like II"/>
    <property type="match status" value="1"/>
</dbReference>
<evidence type="ECO:0000256" key="1">
    <source>
        <dbReference type="ARBA" id="ARBA00009437"/>
    </source>
</evidence>